<evidence type="ECO:0000313" key="1">
    <source>
        <dbReference type="Proteomes" id="UP000887579"/>
    </source>
</evidence>
<dbReference type="WBParaSite" id="ES5_v2.g27318.t1">
    <property type="protein sequence ID" value="ES5_v2.g27318.t1"/>
    <property type="gene ID" value="ES5_v2.g27318"/>
</dbReference>
<name>A0AC34GC89_9BILA</name>
<evidence type="ECO:0000313" key="2">
    <source>
        <dbReference type="WBParaSite" id="ES5_v2.g27318.t1"/>
    </source>
</evidence>
<organism evidence="1 2">
    <name type="scientific">Panagrolaimus sp. ES5</name>
    <dbReference type="NCBI Taxonomy" id="591445"/>
    <lineage>
        <taxon>Eukaryota</taxon>
        <taxon>Metazoa</taxon>
        <taxon>Ecdysozoa</taxon>
        <taxon>Nematoda</taxon>
        <taxon>Chromadorea</taxon>
        <taxon>Rhabditida</taxon>
        <taxon>Tylenchina</taxon>
        <taxon>Panagrolaimomorpha</taxon>
        <taxon>Panagrolaimoidea</taxon>
        <taxon>Panagrolaimidae</taxon>
        <taxon>Panagrolaimus</taxon>
    </lineage>
</organism>
<sequence length="169" mass="19498">MTALSFFLQTDEDAMQFADDDTNLNIPDLKSYRKEFLKAMVFHLNRYYDNEQMDLFEIMNPSTFKVLDKSVEFEQDAMAKHRNLAKILGLNAPDISNQLKDLLENVATKKGYPILKERASGQPQIFYHKVLHEVDVTMEVSVELKQYIARVLAVPVGRLVFKIHSEVSV</sequence>
<proteinExistence type="predicted"/>
<protein>
    <submittedName>
        <fullName evidence="2">Uncharacterized protein</fullName>
    </submittedName>
</protein>
<dbReference type="Proteomes" id="UP000887579">
    <property type="component" value="Unplaced"/>
</dbReference>
<accession>A0AC34GC89</accession>
<reference evidence="2" key="1">
    <citation type="submission" date="2022-11" db="UniProtKB">
        <authorList>
            <consortium name="WormBaseParasite"/>
        </authorList>
    </citation>
    <scope>IDENTIFICATION</scope>
</reference>